<protein>
    <submittedName>
        <fullName evidence="2">Uncharacterized protein</fullName>
    </submittedName>
</protein>
<proteinExistence type="predicted"/>
<sequence>MHRARHEVNKPERYQSHLCCVIGPASPLSGATDSGTALSSRTKYLLGAQSMVHDVGERYPKHSTGLPGFPSLFSMRWRAARPARSRTGTLAQPAMLSTWFPIIRNDGLPSQEQSEDEAATYATRSATRPLSGEMNRPHAFASPDETALTGQDVIGYFSKETMEAELYSIAKDMAMFNPPRELGAGILD</sequence>
<dbReference type="EMBL" id="AGNL01045617">
    <property type="protein sequence ID" value="EJK48619.1"/>
    <property type="molecule type" value="Genomic_DNA"/>
</dbReference>
<evidence type="ECO:0000256" key="1">
    <source>
        <dbReference type="SAM" id="MobiDB-lite"/>
    </source>
</evidence>
<name>K0R8Z3_THAOC</name>
<evidence type="ECO:0000313" key="2">
    <source>
        <dbReference type="EMBL" id="EJK48619.1"/>
    </source>
</evidence>
<dbReference type="AlphaFoldDB" id="K0R8Z3"/>
<dbReference type="Proteomes" id="UP000266841">
    <property type="component" value="Unassembled WGS sequence"/>
</dbReference>
<organism evidence="2 3">
    <name type="scientific">Thalassiosira oceanica</name>
    <name type="common">Marine diatom</name>
    <dbReference type="NCBI Taxonomy" id="159749"/>
    <lineage>
        <taxon>Eukaryota</taxon>
        <taxon>Sar</taxon>
        <taxon>Stramenopiles</taxon>
        <taxon>Ochrophyta</taxon>
        <taxon>Bacillariophyta</taxon>
        <taxon>Coscinodiscophyceae</taxon>
        <taxon>Thalassiosirophycidae</taxon>
        <taxon>Thalassiosirales</taxon>
        <taxon>Thalassiosiraceae</taxon>
        <taxon>Thalassiosira</taxon>
    </lineage>
</organism>
<feature type="region of interest" description="Disordered" evidence="1">
    <location>
        <begin position="108"/>
        <end position="145"/>
    </location>
</feature>
<accession>K0R8Z3</accession>
<comment type="caution">
    <text evidence="2">The sequence shown here is derived from an EMBL/GenBank/DDBJ whole genome shotgun (WGS) entry which is preliminary data.</text>
</comment>
<evidence type="ECO:0000313" key="3">
    <source>
        <dbReference type="Proteomes" id="UP000266841"/>
    </source>
</evidence>
<keyword evidence="3" id="KW-1185">Reference proteome</keyword>
<reference evidence="2 3" key="1">
    <citation type="journal article" date="2012" name="Genome Biol.">
        <title>Genome and low-iron response of an oceanic diatom adapted to chronic iron limitation.</title>
        <authorList>
            <person name="Lommer M."/>
            <person name="Specht M."/>
            <person name="Roy A.S."/>
            <person name="Kraemer L."/>
            <person name="Andreson R."/>
            <person name="Gutowska M.A."/>
            <person name="Wolf J."/>
            <person name="Bergner S.V."/>
            <person name="Schilhabel M.B."/>
            <person name="Klostermeier U.C."/>
            <person name="Beiko R.G."/>
            <person name="Rosenstiel P."/>
            <person name="Hippler M."/>
            <person name="Laroche J."/>
        </authorList>
    </citation>
    <scope>NUCLEOTIDE SEQUENCE [LARGE SCALE GENOMIC DNA]</scope>
    <source>
        <strain evidence="2 3">CCMP1005</strain>
    </source>
</reference>
<gene>
    <name evidence="2" type="ORF">THAOC_32568</name>
</gene>